<protein>
    <submittedName>
        <fullName evidence="1">Uncharacterized protein</fullName>
    </submittedName>
</protein>
<dbReference type="EMBL" id="JAHDTB010000057">
    <property type="protein sequence ID" value="MBW8290408.1"/>
    <property type="molecule type" value="Genomic_DNA"/>
</dbReference>
<proteinExistence type="predicted"/>
<comment type="caution">
    <text evidence="1">The sequence shown here is derived from an EMBL/GenBank/DDBJ whole genome shotgun (WGS) entry which is preliminary data.</text>
</comment>
<gene>
    <name evidence="1" type="ORF">KIF53_22500</name>
</gene>
<accession>A0ABS7FJY6</accession>
<name>A0ABS7FJY6_9NEIS</name>
<evidence type="ECO:0000313" key="1">
    <source>
        <dbReference type="EMBL" id="MBW8290408.1"/>
    </source>
</evidence>
<dbReference type="Proteomes" id="UP000711178">
    <property type="component" value="Unassembled WGS sequence"/>
</dbReference>
<evidence type="ECO:0000313" key="2">
    <source>
        <dbReference type="Proteomes" id="UP000711178"/>
    </source>
</evidence>
<dbReference type="GeneID" id="89686306"/>
<keyword evidence="2" id="KW-1185">Reference proteome</keyword>
<dbReference type="RefSeq" id="WP_155294763.1">
    <property type="nucleotide sequence ID" value="NZ_CP143257.1"/>
</dbReference>
<organism evidence="1 2">
    <name type="scientific">Chromobacterium subtsugae</name>
    <dbReference type="NCBI Taxonomy" id="251747"/>
    <lineage>
        <taxon>Bacteria</taxon>
        <taxon>Pseudomonadati</taxon>
        <taxon>Pseudomonadota</taxon>
        <taxon>Betaproteobacteria</taxon>
        <taxon>Neisseriales</taxon>
        <taxon>Chromobacteriaceae</taxon>
        <taxon>Chromobacterium</taxon>
    </lineage>
</organism>
<reference evidence="1 2" key="1">
    <citation type="submission" date="2021-05" db="EMBL/GenBank/DDBJ databases">
        <title>Draft Whole Genome Sequencing Of Biosensor Chromobacterium violaceum Strain CV026 Reveals A Regulatory RNA In Chromobacterium violaceum Phenotype Regulatory Network.</title>
        <authorList>
            <person name="Hong K.W."/>
            <person name="Chan K.G."/>
            <person name="Chang C.-Y."/>
        </authorList>
    </citation>
    <scope>NUCLEOTIDE SEQUENCE [LARGE SCALE GENOMIC DNA]</scope>
    <source>
        <strain evidence="1 2">ATCC 31532</strain>
    </source>
</reference>
<sequence length="129" mass="14454">MQGSKLSAEASPDWGEIEMAGGLKLRWQRIVMKSCVSSMKYQYGGWMAFCDIDILFAKPFNEVNYYTAATGQDSAVGSFDDRQFAEGSEMSFGVMSQNRFGARFRISRVSGSNDSDMEWMGFTIFSIGR</sequence>